<accession>A0A6G0X425</accession>
<comment type="subcellular location">
    <subcellularLocation>
        <location evidence="1">Nucleus</location>
    </subcellularLocation>
</comment>
<dbReference type="Pfam" id="PF07967">
    <property type="entry name" value="zf-C3HC"/>
    <property type="match status" value="1"/>
</dbReference>
<dbReference type="Pfam" id="PF08600">
    <property type="entry name" value="NuBaID_C"/>
    <property type="match status" value="1"/>
</dbReference>
<feature type="domain" description="NuBaID C-terminal" evidence="8">
    <location>
        <begin position="233"/>
        <end position="304"/>
    </location>
</feature>
<dbReference type="PANTHER" id="PTHR15835">
    <property type="entry name" value="NUCLEAR-INTERACTING PARTNER OF ALK"/>
    <property type="match status" value="1"/>
</dbReference>
<dbReference type="InterPro" id="IPR013909">
    <property type="entry name" value="NuBaID_C"/>
</dbReference>
<keyword evidence="4" id="KW-0862">Zinc</keyword>
<keyword evidence="3" id="KW-0863">Zinc-finger</keyword>
<comment type="caution">
    <text evidence="9">The sequence shown here is derived from an EMBL/GenBank/DDBJ whole genome shotgun (WGS) entry which is preliminary data.</text>
</comment>
<evidence type="ECO:0008006" key="11">
    <source>
        <dbReference type="Google" id="ProtNLM"/>
    </source>
</evidence>
<dbReference type="InterPro" id="IPR012935">
    <property type="entry name" value="NuBaID_N"/>
</dbReference>
<keyword evidence="2" id="KW-0479">Metal-binding</keyword>
<reference evidence="9 10" key="1">
    <citation type="submission" date="2019-07" db="EMBL/GenBank/DDBJ databases">
        <title>Genomics analysis of Aphanomyces spp. identifies a new class of oomycete effector associated with host adaptation.</title>
        <authorList>
            <person name="Gaulin E."/>
        </authorList>
    </citation>
    <scope>NUCLEOTIDE SEQUENCE [LARGE SCALE GENOMIC DNA]</scope>
    <source>
        <strain evidence="9 10">ATCC 201684</strain>
    </source>
</reference>
<feature type="region of interest" description="Disordered" evidence="6">
    <location>
        <begin position="268"/>
        <end position="288"/>
    </location>
</feature>
<dbReference type="OrthoDB" id="614844at2759"/>
<dbReference type="GO" id="GO:0008270">
    <property type="term" value="F:zinc ion binding"/>
    <property type="evidence" value="ECO:0007669"/>
    <property type="project" value="UniProtKB-KW"/>
</dbReference>
<evidence type="ECO:0000256" key="2">
    <source>
        <dbReference type="ARBA" id="ARBA00022723"/>
    </source>
</evidence>
<dbReference type="AlphaFoldDB" id="A0A6G0X425"/>
<keyword evidence="10" id="KW-1185">Reference proteome</keyword>
<evidence type="ECO:0000256" key="6">
    <source>
        <dbReference type="SAM" id="MobiDB-lite"/>
    </source>
</evidence>
<organism evidence="9 10">
    <name type="scientific">Aphanomyces euteiches</name>
    <dbReference type="NCBI Taxonomy" id="100861"/>
    <lineage>
        <taxon>Eukaryota</taxon>
        <taxon>Sar</taxon>
        <taxon>Stramenopiles</taxon>
        <taxon>Oomycota</taxon>
        <taxon>Saprolegniomycetes</taxon>
        <taxon>Saprolegniales</taxon>
        <taxon>Verrucalvaceae</taxon>
        <taxon>Aphanomyces</taxon>
    </lineage>
</organism>
<dbReference type="GO" id="GO:0005634">
    <property type="term" value="C:nucleus"/>
    <property type="evidence" value="ECO:0007669"/>
    <property type="project" value="UniProtKB-SubCell"/>
</dbReference>
<evidence type="ECO:0000313" key="10">
    <source>
        <dbReference type="Proteomes" id="UP000481153"/>
    </source>
</evidence>
<evidence type="ECO:0000259" key="8">
    <source>
        <dbReference type="Pfam" id="PF08600"/>
    </source>
</evidence>
<sequence>MNAGGSSTATLLTRVDEVLAGWKNVTAPVKKKTTDVLPPHMPPPKDVSTQCHPNNRKDFQARVATFTTMHWFAKPVELNLLTCARFGWINSGPDELTCKCCDQTLDCRIDPRLGSEGAQKVAEGLNAYLTSYHLDTCPWKHNPSPKSFTQVHFWTQEAALEAVLGSISNSYAKWASPSSSVALDTTFLDKLCEQWQVSKDDLKQISRQVAQKAVIDTSIDVVETKVDISALVSLAICGWQIIDGELGTFGCSSCNRVLRVISNNAQEPFQDEESTEPSTKRQKPSGQELCPLQEHRFCPWQRTTDDEMEYPGWVQCAKAIKHGILASLVPEDTQPSHSSPTAASYEPSSALAKVQALLDFS</sequence>
<feature type="domain" description="C3HC-type" evidence="7">
    <location>
        <begin position="54"/>
        <end position="169"/>
    </location>
</feature>
<dbReference type="Proteomes" id="UP000481153">
    <property type="component" value="Unassembled WGS sequence"/>
</dbReference>
<evidence type="ECO:0000256" key="1">
    <source>
        <dbReference type="ARBA" id="ARBA00004123"/>
    </source>
</evidence>
<keyword evidence="5" id="KW-0539">Nucleus</keyword>
<evidence type="ECO:0000256" key="5">
    <source>
        <dbReference type="ARBA" id="ARBA00023242"/>
    </source>
</evidence>
<name>A0A6G0X425_9STRA</name>
<gene>
    <name evidence="9" type="ORF">Ae201684_008739</name>
</gene>
<protein>
    <recommendedName>
        <fullName evidence="11">C3HC-type domain-containing protein</fullName>
    </recommendedName>
</protein>
<dbReference type="PANTHER" id="PTHR15835:SF6">
    <property type="entry name" value="ZINC FINGER C3HC-TYPE PROTEIN 1"/>
    <property type="match status" value="1"/>
</dbReference>
<dbReference type="VEuPathDB" id="FungiDB:AeMF1_006603"/>
<evidence type="ECO:0000256" key="4">
    <source>
        <dbReference type="ARBA" id="ARBA00022833"/>
    </source>
</evidence>
<dbReference type="EMBL" id="VJMJ01000109">
    <property type="protein sequence ID" value="KAF0734671.1"/>
    <property type="molecule type" value="Genomic_DNA"/>
</dbReference>
<proteinExistence type="predicted"/>
<evidence type="ECO:0000313" key="9">
    <source>
        <dbReference type="EMBL" id="KAF0734671.1"/>
    </source>
</evidence>
<evidence type="ECO:0000259" key="7">
    <source>
        <dbReference type="Pfam" id="PF07967"/>
    </source>
</evidence>
<evidence type="ECO:0000256" key="3">
    <source>
        <dbReference type="ARBA" id="ARBA00022771"/>
    </source>
</evidence>